<sequence length="169" mass="18444">MAPSTAAHAPGSCPSRCLSQLSNNKDAVKSTATKDAVERRCTNSLDEGRDAQNAREEGSRLAGVMQSDWFFGCLLHNTPIIIVTAIEGSEGLTVVQSWRILAGRRVSKIYSTATFRERQDSGRLLPTCESSALVPTFYQSNPKTETNISSLKQYTSTRSGLNLASRWSL</sequence>
<feature type="compositionally biased region" description="Basic and acidic residues" evidence="1">
    <location>
        <begin position="35"/>
        <end position="54"/>
    </location>
</feature>
<dbReference type="EMBL" id="OAPG01000016">
    <property type="protein sequence ID" value="SNX86804.1"/>
    <property type="molecule type" value="Genomic_DNA"/>
</dbReference>
<accession>A0AAJ5C7S8</accession>
<comment type="caution">
    <text evidence="2">The sequence shown here is derived from an EMBL/GenBank/DDBJ whole genome shotgun (WGS) entry which is preliminary data.</text>
</comment>
<evidence type="ECO:0000313" key="3">
    <source>
        <dbReference type="Proteomes" id="UP001294444"/>
    </source>
</evidence>
<evidence type="ECO:0000256" key="1">
    <source>
        <dbReference type="SAM" id="MobiDB-lite"/>
    </source>
</evidence>
<dbReference type="Proteomes" id="UP001294444">
    <property type="component" value="Unassembled WGS sequence"/>
</dbReference>
<name>A0AAJ5C7S8_9BASI</name>
<proteinExistence type="predicted"/>
<evidence type="ECO:0000313" key="2">
    <source>
        <dbReference type="EMBL" id="SNX86804.1"/>
    </source>
</evidence>
<protein>
    <submittedName>
        <fullName evidence="2">Uncharacterized protein</fullName>
    </submittedName>
</protein>
<dbReference type="AlphaFoldDB" id="A0AAJ5C7S8"/>
<keyword evidence="3" id="KW-1185">Reference proteome</keyword>
<reference evidence="2" key="1">
    <citation type="submission" date="2023-10" db="EMBL/GenBank/DDBJ databases">
        <authorList>
            <person name="Guldener U."/>
        </authorList>
    </citation>
    <scope>NUCLEOTIDE SEQUENCE</scope>
    <source>
        <strain evidence="2">Mp4</strain>
    </source>
</reference>
<feature type="region of interest" description="Disordered" evidence="1">
    <location>
        <begin position="28"/>
        <end position="54"/>
    </location>
</feature>
<gene>
    <name evidence="2" type="ORF">MEPE_05513</name>
</gene>
<organism evidence="2 3">
    <name type="scientific">Melanopsichium pennsylvanicum</name>
    <dbReference type="NCBI Taxonomy" id="63383"/>
    <lineage>
        <taxon>Eukaryota</taxon>
        <taxon>Fungi</taxon>
        <taxon>Dikarya</taxon>
        <taxon>Basidiomycota</taxon>
        <taxon>Ustilaginomycotina</taxon>
        <taxon>Ustilaginomycetes</taxon>
        <taxon>Ustilaginales</taxon>
        <taxon>Ustilaginaceae</taxon>
        <taxon>Melanopsichium</taxon>
    </lineage>
</organism>